<proteinExistence type="predicted"/>
<evidence type="ECO:0000256" key="2">
    <source>
        <dbReference type="SAM" id="MobiDB-lite"/>
    </source>
</evidence>
<feature type="region of interest" description="Disordered" evidence="2">
    <location>
        <begin position="144"/>
        <end position="164"/>
    </location>
</feature>
<keyword evidence="1" id="KW-0479">Metal-binding</keyword>
<dbReference type="PROSITE" id="PS50966">
    <property type="entry name" value="ZF_SWIM"/>
    <property type="match status" value="1"/>
</dbReference>
<keyword evidence="1" id="KW-0863">Zinc-finger</keyword>
<protein>
    <recommendedName>
        <fullName evidence="3">SWIM-type domain-containing protein</fullName>
    </recommendedName>
</protein>
<dbReference type="AlphaFoldDB" id="A0A402AIM5"/>
<sequence length="164" mass="17692">MASKVVKQVQIIARYTHKCNTVPTGLVSYKVRSSNGKNEYCTTLLHGQAIGCSCPARKPCYHMTQLETIEQARRAEAAKKAFEAAQTATTPIDAPVQPAATQDEQTTVSEAPAVTPEQIEVLIQDHELTLLALAMKPAKPVAAPTPDIGTRGNLNGSRGFSFMR</sequence>
<organism evidence="4 5">
    <name type="scientific">Dictyobacter kobayashii</name>
    <dbReference type="NCBI Taxonomy" id="2014872"/>
    <lineage>
        <taxon>Bacteria</taxon>
        <taxon>Bacillati</taxon>
        <taxon>Chloroflexota</taxon>
        <taxon>Ktedonobacteria</taxon>
        <taxon>Ktedonobacterales</taxon>
        <taxon>Dictyobacteraceae</taxon>
        <taxon>Dictyobacter</taxon>
    </lineage>
</organism>
<keyword evidence="5" id="KW-1185">Reference proteome</keyword>
<name>A0A402AIM5_9CHLR</name>
<evidence type="ECO:0000313" key="5">
    <source>
        <dbReference type="Proteomes" id="UP000287188"/>
    </source>
</evidence>
<dbReference type="InterPro" id="IPR007527">
    <property type="entry name" value="Znf_SWIM"/>
</dbReference>
<gene>
    <name evidence="4" type="ORF">KDK_27560</name>
</gene>
<dbReference type="Proteomes" id="UP000287188">
    <property type="component" value="Unassembled WGS sequence"/>
</dbReference>
<accession>A0A402AIM5</accession>
<dbReference type="EMBL" id="BIFS01000001">
    <property type="protein sequence ID" value="GCE18956.1"/>
    <property type="molecule type" value="Genomic_DNA"/>
</dbReference>
<evidence type="ECO:0000313" key="4">
    <source>
        <dbReference type="EMBL" id="GCE18956.1"/>
    </source>
</evidence>
<evidence type="ECO:0000256" key="1">
    <source>
        <dbReference type="PROSITE-ProRule" id="PRU00325"/>
    </source>
</evidence>
<feature type="domain" description="SWIM-type" evidence="3">
    <location>
        <begin position="29"/>
        <end position="71"/>
    </location>
</feature>
<dbReference type="RefSeq" id="WP_126550617.1">
    <property type="nucleotide sequence ID" value="NZ_BIFS01000001.1"/>
</dbReference>
<reference evidence="5" key="1">
    <citation type="submission" date="2018-12" db="EMBL/GenBank/DDBJ databases">
        <title>Tengunoibacter tsumagoiensis gen. nov., sp. nov., Dictyobacter kobayashii sp. nov., D. alpinus sp. nov., and D. joshuensis sp. nov. and description of Dictyobacteraceae fam. nov. within the order Ktedonobacterales isolated from Tengu-no-mugimeshi.</title>
        <authorList>
            <person name="Wang C.M."/>
            <person name="Zheng Y."/>
            <person name="Sakai Y."/>
            <person name="Toyoda A."/>
            <person name="Minakuchi Y."/>
            <person name="Abe K."/>
            <person name="Yokota A."/>
            <person name="Yabe S."/>
        </authorList>
    </citation>
    <scope>NUCLEOTIDE SEQUENCE [LARGE SCALE GENOMIC DNA]</scope>
    <source>
        <strain evidence="5">Uno11</strain>
    </source>
</reference>
<comment type="caution">
    <text evidence="4">The sequence shown here is derived from an EMBL/GenBank/DDBJ whole genome shotgun (WGS) entry which is preliminary data.</text>
</comment>
<keyword evidence="1" id="KW-0862">Zinc</keyword>
<evidence type="ECO:0000259" key="3">
    <source>
        <dbReference type="PROSITE" id="PS50966"/>
    </source>
</evidence>
<dbReference type="GO" id="GO:0008270">
    <property type="term" value="F:zinc ion binding"/>
    <property type="evidence" value="ECO:0007669"/>
    <property type="project" value="UniProtKB-KW"/>
</dbReference>